<evidence type="ECO:0000313" key="6">
    <source>
        <dbReference type="EMBL" id="CAF9941244.1"/>
    </source>
</evidence>
<dbReference type="InterPro" id="IPR027417">
    <property type="entry name" value="P-loop_NTPase"/>
</dbReference>
<protein>
    <recommendedName>
        <fullName evidence="8">ATPase AAA-type core domain-containing protein</fullName>
    </recommendedName>
</protein>
<dbReference type="InterPro" id="IPR056884">
    <property type="entry name" value="NPHP3-like_N"/>
</dbReference>
<organism evidence="6 7">
    <name type="scientific">Heterodermia speciosa</name>
    <dbReference type="NCBI Taxonomy" id="116794"/>
    <lineage>
        <taxon>Eukaryota</taxon>
        <taxon>Fungi</taxon>
        <taxon>Dikarya</taxon>
        <taxon>Ascomycota</taxon>
        <taxon>Pezizomycotina</taxon>
        <taxon>Lecanoromycetes</taxon>
        <taxon>OSLEUM clade</taxon>
        <taxon>Lecanoromycetidae</taxon>
        <taxon>Caliciales</taxon>
        <taxon>Physciaceae</taxon>
        <taxon>Heterodermia</taxon>
    </lineage>
</organism>
<dbReference type="SUPFAM" id="SSF52540">
    <property type="entry name" value="P-loop containing nucleoside triphosphate hydrolases"/>
    <property type="match status" value="1"/>
</dbReference>
<feature type="region of interest" description="Disordered" evidence="2">
    <location>
        <begin position="1"/>
        <end position="25"/>
    </location>
</feature>
<dbReference type="OrthoDB" id="61900at2759"/>
<comment type="caution">
    <text evidence="6">The sequence shown here is derived from an EMBL/GenBank/DDBJ whole genome shotgun (WGS) entry which is preliminary data.</text>
</comment>
<feature type="domain" description="DUF7708" evidence="4">
    <location>
        <begin position="117"/>
        <end position="253"/>
    </location>
</feature>
<evidence type="ECO:0000256" key="2">
    <source>
        <dbReference type="SAM" id="MobiDB-lite"/>
    </source>
</evidence>
<dbReference type="EMBL" id="CAJPDS010000180">
    <property type="protein sequence ID" value="CAF9941244.1"/>
    <property type="molecule type" value="Genomic_DNA"/>
</dbReference>
<keyword evidence="7" id="KW-1185">Reference proteome</keyword>
<feature type="domain" description="Nephrocystin 3-like N-terminal" evidence="5">
    <location>
        <begin position="395"/>
        <end position="560"/>
    </location>
</feature>
<gene>
    <name evidence="6" type="ORF">HETSPECPRED_003031</name>
</gene>
<dbReference type="PANTHER" id="PTHR46411:SF4">
    <property type="entry name" value="AAA+ ATPASE DOMAIN-CONTAINING PROTEIN"/>
    <property type="match status" value="1"/>
</dbReference>
<evidence type="ECO:0000259" key="4">
    <source>
        <dbReference type="Pfam" id="PF24809"/>
    </source>
</evidence>
<evidence type="ECO:0000256" key="1">
    <source>
        <dbReference type="ARBA" id="ARBA00022737"/>
    </source>
</evidence>
<dbReference type="AlphaFoldDB" id="A0A8H3J5V7"/>
<dbReference type="Gene3D" id="3.40.50.300">
    <property type="entry name" value="P-loop containing nucleotide triphosphate hydrolases"/>
    <property type="match status" value="1"/>
</dbReference>
<feature type="region of interest" description="Disordered" evidence="2">
    <location>
        <begin position="324"/>
        <end position="350"/>
    </location>
</feature>
<dbReference type="Pfam" id="PF24883">
    <property type="entry name" value="NPHP3_N"/>
    <property type="match status" value="1"/>
</dbReference>
<dbReference type="Pfam" id="PF22942">
    <property type="entry name" value="DUF7025"/>
    <property type="match status" value="1"/>
</dbReference>
<proteinExistence type="predicted"/>
<evidence type="ECO:0000313" key="7">
    <source>
        <dbReference type="Proteomes" id="UP000664521"/>
    </source>
</evidence>
<evidence type="ECO:0008006" key="8">
    <source>
        <dbReference type="Google" id="ProtNLM"/>
    </source>
</evidence>
<accession>A0A8H3J5V7</accession>
<name>A0A8H3J5V7_9LECA</name>
<sequence>MNPNSYDSHVAWTQEPAADESKPETELRLWDEDEWAIGILNQGSVDPSRSKLDRRVSQFLQLANPAEREGLECGRSELVAVLQEARRAYNKKYPTLTAESVQSRRQAFKEKAKTACRAFAEGAYEYSKILDMLAGQAPEYVALAWGAIKIILIVQINHEELKQKVHGHINLIKSKFEIMDHLTVLLPRANLVAAIARAYELFSRFLAKSVKYYSMNRFKATWKAFSKPWKADLQGLVDEISETFGHVKDISQFHGLLETQATREIGRLNLYNSTESRKLQEQSLARLSELESMMEKIQSTLLRFSKEQDIQQTANYLRQHMDEDLQEPQQTSLTDPGQQQDPDDGLPNDVQSHFEALNEEFFAELRESYENTARRARSIEQKPEMREHRSEQRNLSKTDQIIAWLESDSSQLLWIDGNDLLRKSELSLCFVSPLVILGESKHESLLILRHSCGDRGSERVSPYRLLVQALLYQIFEQHPGIFKQRKTSLTPNVAGNVASLWHLFLSCIEDAKVDCTFIFVDQIDRLRERAETDAEQRDVVLQGLNALVQDNTKLVKILLTASLAADRASPSEGQAALMVPRCKNSLAAVQNELALVPHKLIEIQQRRCNTVSFTELTMLYLPGATVYSIEDGDLQAYVLLEMSGMEPRSFDSYNPLKMRAWSVGHNGQHIARQYHDLVIPQFNGQRRIRSMQYIPAGYLANEIEERRNLIARGKRWWRYSIEFQHVTITDDEQQGVADQVHREIAGTKNADFHEEISSSSIGTLKPLYYILCPPCISIFLLNEQKWISAKATAVTHYEYQTNALDTLVLPTDDKKLLIGVCRRYRRRTILDRTTEAMQYLEAVPQKPKACLILMHGPPGAGKSYVAERFAEYTCRPLLALNAFDNGTELRATESKLKAIIALAEKWGALLLLKNGERYLSRENTDIASMNLMSGTSFSRP</sequence>
<feature type="domain" description="DUF7025" evidence="3">
    <location>
        <begin position="604"/>
        <end position="698"/>
    </location>
</feature>
<dbReference type="Proteomes" id="UP000664521">
    <property type="component" value="Unassembled WGS sequence"/>
</dbReference>
<feature type="region of interest" description="Disordered" evidence="2">
    <location>
        <begin position="373"/>
        <end position="393"/>
    </location>
</feature>
<dbReference type="InterPro" id="IPR056125">
    <property type="entry name" value="DUF7708"/>
</dbReference>
<evidence type="ECO:0000259" key="3">
    <source>
        <dbReference type="Pfam" id="PF22942"/>
    </source>
</evidence>
<dbReference type="Pfam" id="PF24809">
    <property type="entry name" value="DUF7708"/>
    <property type="match status" value="1"/>
</dbReference>
<dbReference type="PANTHER" id="PTHR46411">
    <property type="entry name" value="FAMILY ATPASE, PUTATIVE-RELATED"/>
    <property type="match status" value="1"/>
</dbReference>
<evidence type="ECO:0000259" key="5">
    <source>
        <dbReference type="Pfam" id="PF24883"/>
    </source>
</evidence>
<dbReference type="InterPro" id="IPR054289">
    <property type="entry name" value="DUF7025"/>
</dbReference>
<reference evidence="6" key="1">
    <citation type="submission" date="2021-03" db="EMBL/GenBank/DDBJ databases">
        <authorList>
            <person name="Tagirdzhanova G."/>
        </authorList>
    </citation>
    <scope>NUCLEOTIDE SEQUENCE</scope>
</reference>
<keyword evidence="1" id="KW-0677">Repeat</keyword>